<dbReference type="GO" id="GO:0003723">
    <property type="term" value="F:RNA binding"/>
    <property type="evidence" value="ECO:0007669"/>
    <property type="project" value="InterPro"/>
</dbReference>
<name>A0A916S8L9_9BURK</name>
<gene>
    <name evidence="7" type="primary">trmJ</name>
    <name evidence="7" type="ORF">GCM10011496_04750</name>
</gene>
<dbReference type="Gene3D" id="1.10.8.590">
    <property type="match status" value="1"/>
</dbReference>
<proteinExistence type="inferred from homology"/>
<evidence type="ECO:0000256" key="2">
    <source>
        <dbReference type="ARBA" id="ARBA00022603"/>
    </source>
</evidence>
<dbReference type="PANTHER" id="PTHR42786:SF2">
    <property type="entry name" value="TRNA (CYTIDINE_URIDINE-2'-O-)-METHYLTRANSFERASE TRMJ"/>
    <property type="match status" value="1"/>
</dbReference>
<organism evidence="7 8">
    <name type="scientific">Polaromonas eurypsychrophila</name>
    <dbReference type="NCBI Taxonomy" id="1614635"/>
    <lineage>
        <taxon>Bacteria</taxon>
        <taxon>Pseudomonadati</taxon>
        <taxon>Pseudomonadota</taxon>
        <taxon>Betaproteobacteria</taxon>
        <taxon>Burkholderiales</taxon>
        <taxon>Comamonadaceae</taxon>
        <taxon>Polaromonas</taxon>
    </lineage>
</organism>
<dbReference type="PIRSF" id="PIRSF004808">
    <property type="entry name" value="LasT"/>
    <property type="match status" value="1"/>
</dbReference>
<evidence type="ECO:0000256" key="4">
    <source>
        <dbReference type="ARBA" id="ARBA00022691"/>
    </source>
</evidence>
<dbReference type="Pfam" id="PF00588">
    <property type="entry name" value="SpoU_methylase"/>
    <property type="match status" value="1"/>
</dbReference>
<reference evidence="7" key="2">
    <citation type="submission" date="2020-09" db="EMBL/GenBank/DDBJ databases">
        <authorList>
            <person name="Sun Q."/>
            <person name="Zhou Y."/>
        </authorList>
    </citation>
    <scope>NUCLEOTIDE SEQUENCE</scope>
    <source>
        <strain evidence="7">CGMCC 1.15322</strain>
    </source>
</reference>
<dbReference type="GO" id="GO:0008173">
    <property type="term" value="F:RNA methyltransferase activity"/>
    <property type="evidence" value="ECO:0007669"/>
    <property type="project" value="InterPro"/>
</dbReference>
<dbReference type="SUPFAM" id="SSF75217">
    <property type="entry name" value="alpha/beta knot"/>
    <property type="match status" value="1"/>
</dbReference>
<protein>
    <submittedName>
        <fullName evidence="7">tRNA (Cytidine/uridine-2'-O-)-methyltransferase TrmJ</fullName>
    </submittedName>
</protein>
<evidence type="ECO:0000313" key="7">
    <source>
        <dbReference type="EMBL" id="GGA87130.1"/>
    </source>
</evidence>
<reference evidence="7" key="1">
    <citation type="journal article" date="2014" name="Int. J. Syst. Evol. Microbiol.">
        <title>Complete genome sequence of Corynebacterium casei LMG S-19264T (=DSM 44701T), isolated from a smear-ripened cheese.</title>
        <authorList>
            <consortium name="US DOE Joint Genome Institute (JGI-PGF)"/>
            <person name="Walter F."/>
            <person name="Albersmeier A."/>
            <person name="Kalinowski J."/>
            <person name="Ruckert C."/>
        </authorList>
    </citation>
    <scope>NUCLEOTIDE SEQUENCE</scope>
    <source>
        <strain evidence="7">CGMCC 1.15322</strain>
    </source>
</reference>
<accession>A0A916S8L9</accession>
<dbReference type="InterPro" id="IPR029026">
    <property type="entry name" value="tRNA_m1G_MTases_N"/>
</dbReference>
<evidence type="ECO:0000259" key="6">
    <source>
        <dbReference type="Pfam" id="PF00588"/>
    </source>
</evidence>
<comment type="similarity">
    <text evidence="1">Belongs to the class IV-like SAM-binding methyltransferase superfamily. RNA methyltransferase TrmH family.</text>
</comment>
<dbReference type="InterPro" id="IPR004384">
    <property type="entry name" value="RNA_MeTrfase_TrmJ/LasT"/>
</dbReference>
<dbReference type="GO" id="GO:0005829">
    <property type="term" value="C:cytosol"/>
    <property type="evidence" value="ECO:0007669"/>
    <property type="project" value="TreeGrafter"/>
</dbReference>
<feature type="domain" description="tRNA/rRNA methyltransferase SpoU type" evidence="6">
    <location>
        <begin position="4"/>
        <end position="177"/>
    </location>
</feature>
<feature type="compositionally biased region" description="Polar residues" evidence="5">
    <location>
        <begin position="282"/>
        <end position="298"/>
    </location>
</feature>
<evidence type="ECO:0000256" key="1">
    <source>
        <dbReference type="ARBA" id="ARBA00007228"/>
    </source>
</evidence>
<evidence type="ECO:0000313" key="8">
    <source>
        <dbReference type="Proteomes" id="UP000620596"/>
    </source>
</evidence>
<dbReference type="EMBL" id="BMIG01000001">
    <property type="protein sequence ID" value="GGA87130.1"/>
    <property type="molecule type" value="Genomic_DNA"/>
</dbReference>
<dbReference type="PANTHER" id="PTHR42786">
    <property type="entry name" value="TRNA/RRNA METHYLTRANSFERASE"/>
    <property type="match status" value="1"/>
</dbReference>
<keyword evidence="8" id="KW-1185">Reference proteome</keyword>
<dbReference type="Gene3D" id="3.40.1280.10">
    <property type="match status" value="1"/>
</dbReference>
<evidence type="ECO:0000256" key="3">
    <source>
        <dbReference type="ARBA" id="ARBA00022679"/>
    </source>
</evidence>
<keyword evidence="4" id="KW-0949">S-adenosyl-L-methionine</keyword>
<keyword evidence="2" id="KW-0489">Methyltransferase</keyword>
<dbReference type="CDD" id="cd18093">
    <property type="entry name" value="SpoU-like_TrmJ"/>
    <property type="match status" value="1"/>
</dbReference>
<sequence length="305" mass="32207">MKTRFVLINTSHAGNVGATARAMKVMGFGDLVLVAPRWANVLRREETIQRASGALDVLNNARIVATLDEALDGITHLCATAMTPRDFGPPTRAPREHFAALLGTADLLSKEELLAPAGHGLEADSTSKPEGVAFLFGSERFGMQNEDVYRCHVALSIPTDPNFGSLNLAAAVQLIAYDWREALGGFSVQAATPEPQLADAAAVAGMLGHWEQALAGIGFLDPASPKKLMPRLNQLFNRAGLSPEEIHILRGIAKAMSQKTLPPVPAPERRAAPSEASPLGGQRSTGTGERGGSENSAPAKTPAKP</sequence>
<feature type="region of interest" description="Disordered" evidence="5">
    <location>
        <begin position="258"/>
        <end position="305"/>
    </location>
</feature>
<dbReference type="InterPro" id="IPR029028">
    <property type="entry name" value="Alpha/beta_knot_MTases"/>
</dbReference>
<dbReference type="GO" id="GO:0002128">
    <property type="term" value="P:tRNA nucleoside ribose methylation"/>
    <property type="evidence" value="ECO:0007669"/>
    <property type="project" value="TreeGrafter"/>
</dbReference>
<keyword evidence="3" id="KW-0808">Transferase</keyword>
<dbReference type="Proteomes" id="UP000620596">
    <property type="component" value="Unassembled WGS sequence"/>
</dbReference>
<dbReference type="AlphaFoldDB" id="A0A916S8L9"/>
<dbReference type="RefSeq" id="WP_188706162.1">
    <property type="nucleotide sequence ID" value="NZ_BMIG01000001.1"/>
</dbReference>
<evidence type="ECO:0000256" key="5">
    <source>
        <dbReference type="SAM" id="MobiDB-lite"/>
    </source>
</evidence>
<comment type="caution">
    <text evidence="7">The sequence shown here is derived from an EMBL/GenBank/DDBJ whole genome shotgun (WGS) entry which is preliminary data.</text>
</comment>
<dbReference type="InterPro" id="IPR001537">
    <property type="entry name" value="SpoU_MeTrfase"/>
</dbReference>